<dbReference type="Pfam" id="PF13673">
    <property type="entry name" value="Acetyltransf_10"/>
    <property type="match status" value="1"/>
</dbReference>
<dbReference type="Proteomes" id="UP000242949">
    <property type="component" value="Unassembled WGS sequence"/>
</dbReference>
<gene>
    <name evidence="2" type="ORF">SAMN05421734_10664</name>
</gene>
<dbReference type="GO" id="GO:0004343">
    <property type="term" value="F:glucosamine 6-phosphate N-acetyltransferase activity"/>
    <property type="evidence" value="ECO:0007669"/>
    <property type="project" value="TreeGrafter"/>
</dbReference>
<sequence>MHIAEAITKEQIEDAFSVRDQVFIKEQGVSPDIEHDEHDKDAIHIIGYIDEVPIAAARVRIVDQIGKVERVSVIKSYRNKGYGKQMMKAIELILIRHDLKKVRLNAQTRALDFYQTLHYIQTSEPFYEANIEHVSMEKTL</sequence>
<dbReference type="CDD" id="cd04301">
    <property type="entry name" value="NAT_SF"/>
    <property type="match status" value="1"/>
</dbReference>
<dbReference type="RefSeq" id="WP_090795882.1">
    <property type="nucleotide sequence ID" value="NZ_FMYI01000006.1"/>
</dbReference>
<dbReference type="InterPro" id="IPR039143">
    <property type="entry name" value="GNPNAT1-like"/>
</dbReference>
<organism evidence="2 3">
    <name type="scientific">Pelagirhabdus alkalitolerans</name>
    <dbReference type="NCBI Taxonomy" id="1612202"/>
    <lineage>
        <taxon>Bacteria</taxon>
        <taxon>Bacillati</taxon>
        <taxon>Bacillota</taxon>
        <taxon>Bacilli</taxon>
        <taxon>Bacillales</taxon>
        <taxon>Bacillaceae</taxon>
        <taxon>Pelagirhabdus</taxon>
    </lineage>
</organism>
<dbReference type="STRING" id="1612202.SAMN05421734_10664"/>
<proteinExistence type="predicted"/>
<dbReference type="SUPFAM" id="SSF55729">
    <property type="entry name" value="Acyl-CoA N-acyltransferases (Nat)"/>
    <property type="match status" value="1"/>
</dbReference>
<dbReference type="AlphaFoldDB" id="A0A1G6KGH2"/>
<reference evidence="3" key="1">
    <citation type="submission" date="2016-09" db="EMBL/GenBank/DDBJ databases">
        <authorList>
            <person name="Varghese N."/>
            <person name="Submissions S."/>
        </authorList>
    </citation>
    <scope>NUCLEOTIDE SEQUENCE [LARGE SCALE GENOMIC DNA]</scope>
    <source>
        <strain evidence="3">S5</strain>
    </source>
</reference>
<evidence type="ECO:0000313" key="2">
    <source>
        <dbReference type="EMBL" id="SDC29406.1"/>
    </source>
</evidence>
<evidence type="ECO:0000259" key="1">
    <source>
        <dbReference type="PROSITE" id="PS51186"/>
    </source>
</evidence>
<dbReference type="InterPro" id="IPR000182">
    <property type="entry name" value="GNAT_dom"/>
</dbReference>
<feature type="domain" description="N-acetyltransferase" evidence="1">
    <location>
        <begin position="1"/>
        <end position="140"/>
    </location>
</feature>
<protein>
    <recommendedName>
        <fullName evidence="1">N-acetyltransferase domain-containing protein</fullName>
    </recommendedName>
</protein>
<name>A0A1G6KGH2_9BACI</name>
<dbReference type="EMBL" id="FMYI01000006">
    <property type="protein sequence ID" value="SDC29406.1"/>
    <property type="molecule type" value="Genomic_DNA"/>
</dbReference>
<dbReference type="OrthoDB" id="9796171at2"/>
<keyword evidence="3" id="KW-1185">Reference proteome</keyword>
<evidence type="ECO:0000313" key="3">
    <source>
        <dbReference type="Proteomes" id="UP000242949"/>
    </source>
</evidence>
<accession>A0A1G6KGH2</accession>
<dbReference type="PANTHER" id="PTHR13355:SF11">
    <property type="entry name" value="GLUCOSAMINE 6-PHOSPHATE N-ACETYLTRANSFERASE"/>
    <property type="match status" value="1"/>
</dbReference>
<dbReference type="PROSITE" id="PS51186">
    <property type="entry name" value="GNAT"/>
    <property type="match status" value="1"/>
</dbReference>
<dbReference type="Gene3D" id="3.40.630.30">
    <property type="match status" value="1"/>
</dbReference>
<dbReference type="PANTHER" id="PTHR13355">
    <property type="entry name" value="GLUCOSAMINE 6-PHOSPHATE N-ACETYLTRANSFERASE"/>
    <property type="match status" value="1"/>
</dbReference>
<dbReference type="InterPro" id="IPR016181">
    <property type="entry name" value="Acyl_CoA_acyltransferase"/>
</dbReference>